<proteinExistence type="predicted"/>
<dbReference type="AlphaFoldDB" id="A0A4Y2MYY4"/>
<sequence length="204" mass="22946">MLVSDVPLVLTSMQEKCESLMGQDRGCRPGGPISLIPGDECVLLSLLLWGVLHYCPRTKPLSSGPTAPSGIHLFSALKSALSGRHFRSNEEVQLAVENFLPSLGHRFSAGWFLEIDFTVRQMFQCRWRICEKVAKSLYFVMPLYVSVCNKASFLKIMTKLTFEASLVLSSIIVKKFDFEILMKHDISELVKKSFSEPIPQEKVC</sequence>
<comment type="caution">
    <text evidence="1">The sequence shown here is derived from an EMBL/GenBank/DDBJ whole genome shotgun (WGS) entry which is preliminary data.</text>
</comment>
<evidence type="ECO:0000313" key="1">
    <source>
        <dbReference type="EMBL" id="GBN31933.1"/>
    </source>
</evidence>
<keyword evidence="2" id="KW-1185">Reference proteome</keyword>
<dbReference type="EMBL" id="BGPR01008157">
    <property type="protein sequence ID" value="GBN31933.1"/>
    <property type="molecule type" value="Genomic_DNA"/>
</dbReference>
<gene>
    <name evidence="1" type="ORF">AVEN_37918_1</name>
</gene>
<organism evidence="1 2">
    <name type="scientific">Araneus ventricosus</name>
    <name type="common">Orbweaver spider</name>
    <name type="synonym">Epeira ventricosa</name>
    <dbReference type="NCBI Taxonomy" id="182803"/>
    <lineage>
        <taxon>Eukaryota</taxon>
        <taxon>Metazoa</taxon>
        <taxon>Ecdysozoa</taxon>
        <taxon>Arthropoda</taxon>
        <taxon>Chelicerata</taxon>
        <taxon>Arachnida</taxon>
        <taxon>Araneae</taxon>
        <taxon>Araneomorphae</taxon>
        <taxon>Entelegynae</taxon>
        <taxon>Araneoidea</taxon>
        <taxon>Araneidae</taxon>
        <taxon>Araneus</taxon>
    </lineage>
</organism>
<dbReference type="Proteomes" id="UP000499080">
    <property type="component" value="Unassembled WGS sequence"/>
</dbReference>
<accession>A0A4Y2MYY4</accession>
<evidence type="ECO:0000313" key="2">
    <source>
        <dbReference type="Proteomes" id="UP000499080"/>
    </source>
</evidence>
<protein>
    <submittedName>
        <fullName evidence="1">Uncharacterized protein</fullName>
    </submittedName>
</protein>
<name>A0A4Y2MYY4_ARAVE</name>
<reference evidence="1 2" key="1">
    <citation type="journal article" date="2019" name="Sci. Rep.">
        <title>Orb-weaving spider Araneus ventricosus genome elucidates the spidroin gene catalogue.</title>
        <authorList>
            <person name="Kono N."/>
            <person name="Nakamura H."/>
            <person name="Ohtoshi R."/>
            <person name="Moran D.A.P."/>
            <person name="Shinohara A."/>
            <person name="Yoshida Y."/>
            <person name="Fujiwara M."/>
            <person name="Mori M."/>
            <person name="Tomita M."/>
            <person name="Arakawa K."/>
        </authorList>
    </citation>
    <scope>NUCLEOTIDE SEQUENCE [LARGE SCALE GENOMIC DNA]</scope>
</reference>